<reference evidence="2" key="1">
    <citation type="submission" date="2021-12" db="EMBL/GenBank/DDBJ databases">
        <authorList>
            <person name="King R."/>
        </authorList>
    </citation>
    <scope>NUCLEOTIDE SEQUENCE</scope>
</reference>
<dbReference type="InterPro" id="IPR037695">
    <property type="entry name" value="IQUB"/>
</dbReference>
<evidence type="ECO:0000259" key="1">
    <source>
        <dbReference type="PROSITE" id="PS50053"/>
    </source>
</evidence>
<dbReference type="EMBL" id="OU963863">
    <property type="protein sequence ID" value="CAH0384402.1"/>
    <property type="molecule type" value="Genomic_DNA"/>
</dbReference>
<dbReference type="PANTHER" id="PTHR21074">
    <property type="entry name" value="IQ AND UBIQUITIN-LIKE DOMAIN-CONTAINING PROTEIN"/>
    <property type="match status" value="1"/>
</dbReference>
<evidence type="ECO:0000313" key="3">
    <source>
        <dbReference type="Proteomes" id="UP001152759"/>
    </source>
</evidence>
<organism evidence="2 3">
    <name type="scientific">Bemisia tabaci</name>
    <name type="common">Sweetpotato whitefly</name>
    <name type="synonym">Aleurodes tabaci</name>
    <dbReference type="NCBI Taxonomy" id="7038"/>
    <lineage>
        <taxon>Eukaryota</taxon>
        <taxon>Metazoa</taxon>
        <taxon>Ecdysozoa</taxon>
        <taxon>Arthropoda</taxon>
        <taxon>Hexapoda</taxon>
        <taxon>Insecta</taxon>
        <taxon>Pterygota</taxon>
        <taxon>Neoptera</taxon>
        <taxon>Paraneoptera</taxon>
        <taxon>Hemiptera</taxon>
        <taxon>Sternorrhyncha</taxon>
        <taxon>Aleyrodoidea</taxon>
        <taxon>Aleyrodidae</taxon>
        <taxon>Aleyrodinae</taxon>
        <taxon>Bemisia</taxon>
    </lineage>
</organism>
<dbReference type="InterPro" id="IPR000626">
    <property type="entry name" value="Ubiquitin-like_dom"/>
</dbReference>
<dbReference type="GO" id="GO:0001669">
    <property type="term" value="C:acrosomal vesicle"/>
    <property type="evidence" value="ECO:0007669"/>
    <property type="project" value="TreeGrafter"/>
</dbReference>
<dbReference type="InterPro" id="IPR057887">
    <property type="entry name" value="IQUB_helical"/>
</dbReference>
<proteinExistence type="predicted"/>
<dbReference type="PROSITE" id="PS50053">
    <property type="entry name" value="UBIQUITIN_2"/>
    <property type="match status" value="1"/>
</dbReference>
<evidence type="ECO:0000313" key="2">
    <source>
        <dbReference type="EMBL" id="CAH0384402.1"/>
    </source>
</evidence>
<feature type="domain" description="Ubiquitin-like" evidence="1">
    <location>
        <begin position="223"/>
        <end position="297"/>
    </location>
</feature>
<dbReference type="Proteomes" id="UP001152759">
    <property type="component" value="Chromosome 2"/>
</dbReference>
<name>A0A9P0A6W0_BEMTA</name>
<dbReference type="GO" id="GO:0060271">
    <property type="term" value="P:cilium assembly"/>
    <property type="evidence" value="ECO:0007669"/>
    <property type="project" value="TreeGrafter"/>
</dbReference>
<dbReference type="Pfam" id="PF25805">
    <property type="entry name" value="IQUB"/>
    <property type="match status" value="1"/>
</dbReference>
<gene>
    <name evidence="2" type="ORF">BEMITA_LOCUS3731</name>
</gene>
<dbReference type="InterPro" id="IPR029071">
    <property type="entry name" value="Ubiquitin-like_domsf"/>
</dbReference>
<dbReference type="GO" id="GO:0030317">
    <property type="term" value="P:flagellated sperm motility"/>
    <property type="evidence" value="ECO:0007669"/>
    <property type="project" value="TreeGrafter"/>
</dbReference>
<dbReference type="GO" id="GO:0031514">
    <property type="term" value="C:motile cilium"/>
    <property type="evidence" value="ECO:0007669"/>
    <property type="project" value="TreeGrafter"/>
</dbReference>
<keyword evidence="3" id="KW-1185">Reference proteome</keyword>
<dbReference type="SUPFAM" id="SSF54236">
    <property type="entry name" value="Ubiquitin-like"/>
    <property type="match status" value="1"/>
</dbReference>
<dbReference type="PANTHER" id="PTHR21074:SF0">
    <property type="entry name" value="IQ AND UBIQUITIN-LIKE DOMAIN-CONTAINING PROTEIN"/>
    <property type="match status" value="1"/>
</dbReference>
<sequence length="918" mass="107018">MENTAESNICNDANNELEFLSQSEFPEACELLPAVSTCESNELSMDTKVENHNSLANGAKVDDQQNNLPEEWNGKETSLNQNLETQKIVKKTDTIIRSHTLPIFCSIDSEHDSKTLPRTRSEPIILYLNHKAQLSRDKSKSVPSHLQTEEMISTETNSHALLEPKVLEKSIKNRPTIYFRREMSAVVLEAIKNKQYLHSENKDDLFSQLPECFSPSITAAKNDSVTVKFIIESTQQIFTRAFNIYSTVSMLRESLASFLKVNCQEILLSYDGKLLPEESSLLNVGAVPFKSLQLTITAPRLTDENLLLVQKNYVPMVDIITVKFTDDLGQEIERTVEIENQCLSKPWLGGFKHTLKKKDYHHAQTQTKCLKKLKQEYAEQTGTPLLQTYSQQTQTPSFPLRNTGVQTVTSTGVQTYQNGIYITNPYDKLITPKTYQTYEEWVNQNKVVEKVIKIQRWVRRHEVRQKIVWLMRVYKLIDQEERETTQQIKIEQLEEDKVEISDSARSKRRYNYQIIVSMINEWWKKEKQRITESKTEAPRKAEMYQLLKKEINLLTALQKKQSEMQRENIGITDLMILDRVAEPVKFKSRTGQIIYIDSLETQRAREFIHLYKKLVHKKLTVRDRIEVLLKAKAATTNSDEYKFSEQLQRLIERELSLLRMGATFSEISELQRRIHQLFLDFIKRPECNPAIVSSGLDQFNNDMLFTCKRCSKSLPLYEFSADSRKNKLDICNKCLRIENVATTRIDFTPYERMLKLIRDDEIRRRCYSSTCFILQPYGIYFIVNVIWYGESALSESDYLPDLRLVRWEVNKVWSPWNCILLTREEAPVHLRISDIHKVYNPNFIQKIRLKHYTTKCNFKMLLKSDVKINNNSLWQSIKDSGELINSSAMNRFIEKSNSVDTTVANFESMIQSYSLQEE</sequence>
<accession>A0A9P0A6W0</accession>
<dbReference type="AlphaFoldDB" id="A0A9P0A6W0"/>
<protein>
    <recommendedName>
        <fullName evidence="1">Ubiquitin-like domain-containing protein</fullName>
    </recommendedName>
</protein>